<dbReference type="Proteomes" id="UP000499080">
    <property type="component" value="Unassembled WGS sequence"/>
</dbReference>
<protein>
    <submittedName>
        <fullName evidence="1">Uncharacterized protein</fullName>
    </submittedName>
</protein>
<reference evidence="1 2" key="1">
    <citation type="journal article" date="2019" name="Sci. Rep.">
        <title>Orb-weaving spider Araneus ventricosus genome elucidates the spidroin gene catalogue.</title>
        <authorList>
            <person name="Kono N."/>
            <person name="Nakamura H."/>
            <person name="Ohtoshi R."/>
            <person name="Moran D.A.P."/>
            <person name="Shinohara A."/>
            <person name="Yoshida Y."/>
            <person name="Fujiwara M."/>
            <person name="Mori M."/>
            <person name="Tomita M."/>
            <person name="Arakawa K."/>
        </authorList>
    </citation>
    <scope>NUCLEOTIDE SEQUENCE [LARGE SCALE GENOMIC DNA]</scope>
</reference>
<evidence type="ECO:0000313" key="1">
    <source>
        <dbReference type="EMBL" id="GBM59352.1"/>
    </source>
</evidence>
<name>A0A4Y2GZ62_ARAVE</name>
<dbReference type="Pfam" id="PF05380">
    <property type="entry name" value="Peptidase_A17"/>
    <property type="match status" value="1"/>
</dbReference>
<organism evidence="1 2">
    <name type="scientific">Araneus ventricosus</name>
    <name type="common">Orbweaver spider</name>
    <name type="synonym">Epeira ventricosa</name>
    <dbReference type="NCBI Taxonomy" id="182803"/>
    <lineage>
        <taxon>Eukaryota</taxon>
        <taxon>Metazoa</taxon>
        <taxon>Ecdysozoa</taxon>
        <taxon>Arthropoda</taxon>
        <taxon>Chelicerata</taxon>
        <taxon>Arachnida</taxon>
        <taxon>Araneae</taxon>
        <taxon>Araneomorphae</taxon>
        <taxon>Entelegynae</taxon>
        <taxon>Araneoidea</taxon>
        <taxon>Araneidae</taxon>
        <taxon>Araneus</taxon>
    </lineage>
</organism>
<dbReference type="OrthoDB" id="10049357at2759"/>
<sequence>MLNELHVDDLINGTSDIREAIQLSNEMIYILSEASMNLRRWATNSPVLNEAWKRANVDCRETSEELGVPLKILGIIWNNMNDNLTFDIRQFEKLRNLVIVTKRIILSTHGMLLDPIGIMNPFIVRMKLLLQTIWELGIPWDECVPSEIKATFIVWLNEIEVLRNFVISRLYFNEVKWESVELHLFSHASPKCYGSVTYFRIKYTDRYVTVRPALNGI</sequence>
<keyword evidence="2" id="KW-1185">Reference proteome</keyword>
<comment type="caution">
    <text evidence="1">The sequence shown here is derived from an EMBL/GenBank/DDBJ whole genome shotgun (WGS) entry which is preliminary data.</text>
</comment>
<gene>
    <name evidence="1" type="ORF">AVEN_17395_1</name>
</gene>
<dbReference type="PANTHER" id="PTHR47331">
    <property type="entry name" value="PHD-TYPE DOMAIN-CONTAINING PROTEIN"/>
    <property type="match status" value="1"/>
</dbReference>
<dbReference type="EMBL" id="BGPR01001678">
    <property type="protein sequence ID" value="GBM59352.1"/>
    <property type="molecule type" value="Genomic_DNA"/>
</dbReference>
<proteinExistence type="predicted"/>
<dbReference type="InterPro" id="IPR008042">
    <property type="entry name" value="Retrotrans_Pao"/>
</dbReference>
<accession>A0A4Y2GZ62</accession>
<dbReference type="AlphaFoldDB" id="A0A4Y2GZ62"/>
<evidence type="ECO:0000313" key="2">
    <source>
        <dbReference type="Proteomes" id="UP000499080"/>
    </source>
</evidence>